<dbReference type="Pfam" id="PF01416">
    <property type="entry name" value="PseudoU_synth_1"/>
    <property type="match status" value="2"/>
</dbReference>
<reference evidence="9 10" key="1">
    <citation type="submission" date="2019-11" db="EMBL/GenBank/DDBJ databases">
        <title>Comparative genomics of hydrocarbon-degrading Desulfosarcina strains.</title>
        <authorList>
            <person name="Watanabe M."/>
            <person name="Kojima H."/>
            <person name="Fukui M."/>
        </authorList>
    </citation>
    <scope>NUCLEOTIDE SEQUENCE [LARGE SCALE GENOMIC DNA]</scope>
    <source>
        <strain evidence="9 10">PP31</strain>
    </source>
</reference>
<feature type="domain" description="Pseudouridine synthase I TruA alpha/beta" evidence="8">
    <location>
        <begin position="12"/>
        <end position="109"/>
    </location>
</feature>
<dbReference type="Gene3D" id="3.30.70.580">
    <property type="entry name" value="Pseudouridine synthase I, catalytic domain, N-terminal subdomain"/>
    <property type="match status" value="1"/>
</dbReference>
<keyword evidence="3 4" id="KW-0413">Isomerase</keyword>
<comment type="subunit">
    <text evidence="4">Homodimer.</text>
</comment>
<proteinExistence type="inferred from homology"/>
<evidence type="ECO:0000313" key="9">
    <source>
        <dbReference type="EMBL" id="BBO74101.1"/>
    </source>
</evidence>
<keyword evidence="10" id="KW-1185">Reference proteome</keyword>
<sequence>MSSTASKTFKLIIEYDGSGFHGWQRQKNDRSVQETIEKALSVMTCESVTLIGSGRTDAGVHALGQVASFITRARLDADALRNGLNSLLPDDVVIQTCEPMHGGFHARFDVISKHYCYHILNRPIAPAIGRQFVWHIRKPLDIQAMRAAADCLIGTHDFKAFEGTGSPRSHTVRKVSVSAVKETGDGNLTYDIAANGFLRFMVRNIIGTLVEVGLGKIPVENVPEILQSRDRSCAGATAPPRGLFLVEVSYPPK</sequence>
<comment type="catalytic activity">
    <reaction evidence="4 7">
        <text>uridine(38/39/40) in tRNA = pseudouridine(38/39/40) in tRNA</text>
        <dbReference type="Rhea" id="RHEA:22376"/>
        <dbReference type="Rhea" id="RHEA-COMP:10085"/>
        <dbReference type="Rhea" id="RHEA-COMP:10087"/>
        <dbReference type="ChEBI" id="CHEBI:65314"/>
        <dbReference type="ChEBI" id="CHEBI:65315"/>
        <dbReference type="EC" id="5.4.99.12"/>
    </reaction>
</comment>
<dbReference type="InterPro" id="IPR020103">
    <property type="entry name" value="PsdUridine_synth_cat_dom_sf"/>
</dbReference>
<dbReference type="FunFam" id="3.30.70.580:FF:000001">
    <property type="entry name" value="tRNA pseudouridine synthase A"/>
    <property type="match status" value="1"/>
</dbReference>
<keyword evidence="2 4" id="KW-0819">tRNA processing</keyword>
<dbReference type="NCBIfam" id="TIGR00071">
    <property type="entry name" value="hisT_truA"/>
    <property type="match status" value="1"/>
</dbReference>
<dbReference type="OrthoDB" id="9811823at2"/>
<comment type="caution">
    <text evidence="4">Lacks conserved residue(s) required for the propagation of feature annotation.</text>
</comment>
<dbReference type="InterPro" id="IPR001406">
    <property type="entry name" value="PsdUridine_synth_TruA"/>
</dbReference>
<dbReference type="GO" id="GO:0160147">
    <property type="term" value="F:tRNA pseudouridine(38-40) synthase activity"/>
    <property type="evidence" value="ECO:0007669"/>
    <property type="project" value="UniProtKB-EC"/>
</dbReference>
<evidence type="ECO:0000256" key="4">
    <source>
        <dbReference type="HAMAP-Rule" id="MF_00171"/>
    </source>
</evidence>
<dbReference type="KEGG" id="dwd:DSCW_15180"/>
<dbReference type="HAMAP" id="MF_00171">
    <property type="entry name" value="TruA"/>
    <property type="match status" value="1"/>
</dbReference>
<comment type="function">
    <text evidence="4">Formation of pseudouridine at positions 38, 39 and 40 in the anticodon stem and loop of transfer RNAs.</text>
</comment>
<accession>A0A5K7Z3H0</accession>
<feature type="binding site" evidence="4 6">
    <location>
        <position position="115"/>
    </location>
    <ligand>
        <name>substrate</name>
    </ligand>
</feature>
<evidence type="ECO:0000256" key="5">
    <source>
        <dbReference type="PIRSR" id="PIRSR001430-1"/>
    </source>
</evidence>
<dbReference type="PANTHER" id="PTHR11142">
    <property type="entry name" value="PSEUDOURIDYLATE SYNTHASE"/>
    <property type="match status" value="1"/>
</dbReference>
<feature type="domain" description="Pseudouridine synthase I TruA alpha/beta" evidence="8">
    <location>
        <begin position="148"/>
        <end position="251"/>
    </location>
</feature>
<gene>
    <name evidence="9" type="primary">truA2</name>
    <name evidence="4" type="synonym">truA</name>
    <name evidence="9" type="ORF">DSCW_15180</name>
</gene>
<dbReference type="GO" id="GO:0003723">
    <property type="term" value="F:RNA binding"/>
    <property type="evidence" value="ECO:0007669"/>
    <property type="project" value="InterPro"/>
</dbReference>
<evidence type="ECO:0000256" key="1">
    <source>
        <dbReference type="ARBA" id="ARBA00009375"/>
    </source>
</evidence>
<feature type="active site" description="Nucleophile" evidence="4 5">
    <location>
        <position position="57"/>
    </location>
</feature>
<dbReference type="AlphaFoldDB" id="A0A5K7Z3H0"/>
<dbReference type="Proteomes" id="UP000427769">
    <property type="component" value="Chromosome"/>
</dbReference>
<dbReference type="GO" id="GO:0031119">
    <property type="term" value="P:tRNA pseudouridine synthesis"/>
    <property type="evidence" value="ECO:0007669"/>
    <property type="project" value="UniProtKB-UniRule"/>
</dbReference>
<dbReference type="CDD" id="cd02570">
    <property type="entry name" value="PseudoU_synth_EcTruA"/>
    <property type="match status" value="1"/>
</dbReference>
<evidence type="ECO:0000256" key="3">
    <source>
        <dbReference type="ARBA" id="ARBA00023235"/>
    </source>
</evidence>
<dbReference type="EC" id="5.4.99.12" evidence="4"/>
<dbReference type="InterPro" id="IPR020097">
    <property type="entry name" value="PsdUridine_synth_TruA_a/b_dom"/>
</dbReference>
<evidence type="ECO:0000256" key="6">
    <source>
        <dbReference type="PIRSR" id="PIRSR001430-2"/>
    </source>
</evidence>
<dbReference type="RefSeq" id="WP_155303153.1">
    <property type="nucleotide sequence ID" value="NZ_AP021875.1"/>
</dbReference>
<dbReference type="InterPro" id="IPR020094">
    <property type="entry name" value="TruA/RsuA/RluB/E/F_N"/>
</dbReference>
<dbReference type="Gene3D" id="3.30.70.660">
    <property type="entry name" value="Pseudouridine synthase I, catalytic domain, C-terminal subdomain"/>
    <property type="match status" value="1"/>
</dbReference>
<evidence type="ECO:0000259" key="8">
    <source>
        <dbReference type="Pfam" id="PF01416"/>
    </source>
</evidence>
<evidence type="ECO:0000256" key="2">
    <source>
        <dbReference type="ARBA" id="ARBA00022694"/>
    </source>
</evidence>
<dbReference type="EMBL" id="AP021875">
    <property type="protein sequence ID" value="BBO74101.1"/>
    <property type="molecule type" value="Genomic_DNA"/>
</dbReference>
<dbReference type="SUPFAM" id="SSF55120">
    <property type="entry name" value="Pseudouridine synthase"/>
    <property type="match status" value="1"/>
</dbReference>
<name>A0A5K7Z3H0_9BACT</name>
<comment type="similarity">
    <text evidence="1 4 7">Belongs to the tRNA pseudouridine synthase TruA family.</text>
</comment>
<dbReference type="InterPro" id="IPR020095">
    <property type="entry name" value="PsdUridine_synth_TruA_C"/>
</dbReference>
<protein>
    <recommendedName>
        <fullName evidence="4">tRNA pseudouridine synthase A</fullName>
        <ecNumber evidence="4">5.4.99.12</ecNumber>
    </recommendedName>
    <alternativeName>
        <fullName evidence="4">tRNA pseudouridine(38-40) synthase</fullName>
    </alternativeName>
    <alternativeName>
        <fullName evidence="4">tRNA pseudouridylate synthase I</fullName>
    </alternativeName>
    <alternativeName>
        <fullName evidence="4">tRNA-uridine isomerase I</fullName>
    </alternativeName>
</protein>
<evidence type="ECO:0000256" key="7">
    <source>
        <dbReference type="RuleBase" id="RU003792"/>
    </source>
</evidence>
<dbReference type="PIRSF" id="PIRSF001430">
    <property type="entry name" value="tRNA_psdUrid_synth"/>
    <property type="match status" value="1"/>
</dbReference>
<dbReference type="PANTHER" id="PTHR11142:SF0">
    <property type="entry name" value="TRNA PSEUDOURIDINE SYNTHASE-LIKE 1"/>
    <property type="match status" value="1"/>
</dbReference>
<evidence type="ECO:0000313" key="10">
    <source>
        <dbReference type="Proteomes" id="UP000427769"/>
    </source>
</evidence>
<organism evidence="9 10">
    <name type="scientific">Desulfosarcina widdelii</name>
    <dbReference type="NCBI Taxonomy" id="947919"/>
    <lineage>
        <taxon>Bacteria</taxon>
        <taxon>Pseudomonadati</taxon>
        <taxon>Thermodesulfobacteriota</taxon>
        <taxon>Desulfobacteria</taxon>
        <taxon>Desulfobacterales</taxon>
        <taxon>Desulfosarcinaceae</taxon>
        <taxon>Desulfosarcina</taxon>
    </lineage>
</organism>